<evidence type="ECO:0000256" key="1">
    <source>
        <dbReference type="SAM" id="SignalP"/>
    </source>
</evidence>
<dbReference type="AlphaFoldDB" id="A0A447IG59"/>
<keyword evidence="1" id="KW-0732">Signal</keyword>
<sequence>MRQVLKAFIVLVVTTLAPPSFATGVDGVWECKAFGTLVATIGFEGRNYVLANKSGQSGRGEVGEVDASFDMFVVRSGPLYDDLGIVGGRRNLGSDKPTLTLLAQQGGNLVCDAKL</sequence>
<accession>A0A447IG59</accession>
<evidence type="ECO:0000313" key="3">
    <source>
        <dbReference type="Proteomes" id="UP000268844"/>
    </source>
</evidence>
<dbReference type="Proteomes" id="UP000268844">
    <property type="component" value="Unassembled WGS sequence"/>
</dbReference>
<reference evidence="2 3" key="1">
    <citation type="submission" date="2018-12" db="EMBL/GenBank/DDBJ databases">
        <authorList>
            <person name="Criscuolo A."/>
        </authorList>
    </citation>
    <scope>NUCLEOTIDE SEQUENCE [LARGE SCALE GENOMIC DNA]</scope>
    <source>
        <strain evidence="2">ACIP1116281</strain>
    </source>
</reference>
<dbReference type="RefSeq" id="WP_126151975.1">
    <property type="nucleotide sequence ID" value="NZ_JBHTMH010000001.1"/>
</dbReference>
<protein>
    <submittedName>
        <fullName evidence="2">Uncharacterized protein</fullName>
    </submittedName>
</protein>
<organism evidence="2 3">
    <name type="scientific">Devosia equisanguinis</name>
    <dbReference type="NCBI Taxonomy" id="2490941"/>
    <lineage>
        <taxon>Bacteria</taxon>
        <taxon>Pseudomonadati</taxon>
        <taxon>Pseudomonadota</taxon>
        <taxon>Alphaproteobacteria</taxon>
        <taxon>Hyphomicrobiales</taxon>
        <taxon>Devosiaceae</taxon>
        <taxon>Devosia</taxon>
    </lineage>
</organism>
<name>A0A447IG59_9HYPH</name>
<feature type="chain" id="PRO_5019106984" evidence="1">
    <location>
        <begin position="23"/>
        <end position="115"/>
    </location>
</feature>
<feature type="signal peptide" evidence="1">
    <location>
        <begin position="1"/>
        <end position="22"/>
    </location>
</feature>
<proteinExistence type="predicted"/>
<gene>
    <name evidence="2" type="ORF">DEVEQU_03625</name>
</gene>
<keyword evidence="3" id="KW-1185">Reference proteome</keyword>
<dbReference type="EMBL" id="UZWD01000049">
    <property type="protein sequence ID" value="VDS06461.1"/>
    <property type="molecule type" value="Genomic_DNA"/>
</dbReference>
<evidence type="ECO:0000313" key="2">
    <source>
        <dbReference type="EMBL" id="VDS06461.1"/>
    </source>
</evidence>